<dbReference type="AlphaFoldDB" id="A0A6A2X2L2"/>
<organism evidence="2 3">
    <name type="scientific">Hibiscus syriacus</name>
    <name type="common">Rose of Sharon</name>
    <dbReference type="NCBI Taxonomy" id="106335"/>
    <lineage>
        <taxon>Eukaryota</taxon>
        <taxon>Viridiplantae</taxon>
        <taxon>Streptophyta</taxon>
        <taxon>Embryophyta</taxon>
        <taxon>Tracheophyta</taxon>
        <taxon>Spermatophyta</taxon>
        <taxon>Magnoliopsida</taxon>
        <taxon>eudicotyledons</taxon>
        <taxon>Gunneridae</taxon>
        <taxon>Pentapetalae</taxon>
        <taxon>rosids</taxon>
        <taxon>malvids</taxon>
        <taxon>Malvales</taxon>
        <taxon>Malvaceae</taxon>
        <taxon>Malvoideae</taxon>
        <taxon>Hibiscus</taxon>
    </lineage>
</organism>
<dbReference type="InterPro" id="IPR026960">
    <property type="entry name" value="RVT-Znf"/>
</dbReference>
<evidence type="ECO:0000313" key="3">
    <source>
        <dbReference type="Proteomes" id="UP000436088"/>
    </source>
</evidence>
<accession>A0A6A2X2L2</accession>
<gene>
    <name evidence="2" type="ORF">F3Y22_tig00116937pilonHSYRG00269</name>
</gene>
<sequence>MGFLWGSSNGKRRLARVSWKRVGDGKPVLFWVDVWLWDKPFRSIFPRLLRLASNKRAVVADVISHADLNGENWSALFWRALLDREVVMVVELKQLISCVSICSCKIDLFMCIHDKDGIFRVKKLYQLIVDSDVEDPVFEFDKVWKLKVPLEVRNFLWMLMIYRIPRKEFLLSRDMGLEGLDCHCCWCESGVEEVNHLFVNCSVMVKFWKEVVVWRRIDWMSCRSVLDLISFSFSVNLNAKLKSIWLVSMAAAAWSIWLNRNEIVFNGKRFVFNDLIFFSKLRALVWLKALKDNQLVNEELWWENPRTCLNSTHILMQHATCLVFEIAGAASRGGSGCGALACDVFVEAGWIGISNLAVNFHSHLVQNWLPNSGFRPLKVWPILHEIDVRINQIKAVSFNQIPIGTVSMAGGWR</sequence>
<protein>
    <recommendedName>
        <fullName evidence="1">Reverse transcriptase zinc-binding domain-containing protein</fullName>
    </recommendedName>
</protein>
<feature type="domain" description="Reverse transcriptase zinc-binding" evidence="1">
    <location>
        <begin position="119"/>
        <end position="208"/>
    </location>
</feature>
<keyword evidence="3" id="KW-1185">Reference proteome</keyword>
<evidence type="ECO:0000259" key="1">
    <source>
        <dbReference type="Pfam" id="PF13966"/>
    </source>
</evidence>
<dbReference type="Pfam" id="PF13966">
    <property type="entry name" value="zf-RVT"/>
    <property type="match status" value="1"/>
</dbReference>
<reference evidence="2" key="1">
    <citation type="submission" date="2019-09" db="EMBL/GenBank/DDBJ databases">
        <title>Draft genome information of white flower Hibiscus syriacus.</title>
        <authorList>
            <person name="Kim Y.-M."/>
        </authorList>
    </citation>
    <scope>NUCLEOTIDE SEQUENCE [LARGE SCALE GENOMIC DNA]</scope>
    <source>
        <strain evidence="2">YM2019G1</strain>
    </source>
</reference>
<dbReference type="PANTHER" id="PTHR36617:SF15">
    <property type="entry name" value="REVERSE TRANSCRIPTASE ZINC-BINDING DOMAIN-CONTAINING PROTEIN"/>
    <property type="match status" value="1"/>
</dbReference>
<dbReference type="Proteomes" id="UP000436088">
    <property type="component" value="Unassembled WGS sequence"/>
</dbReference>
<comment type="caution">
    <text evidence="2">The sequence shown here is derived from an EMBL/GenBank/DDBJ whole genome shotgun (WGS) entry which is preliminary data.</text>
</comment>
<dbReference type="EMBL" id="VEPZ02001724">
    <property type="protein sequence ID" value="KAE8661235.1"/>
    <property type="molecule type" value="Genomic_DNA"/>
</dbReference>
<evidence type="ECO:0000313" key="2">
    <source>
        <dbReference type="EMBL" id="KAE8661235.1"/>
    </source>
</evidence>
<proteinExistence type="predicted"/>
<name>A0A6A2X2L2_HIBSY</name>
<dbReference type="PANTHER" id="PTHR36617">
    <property type="entry name" value="PROTEIN, PUTATIVE-RELATED"/>
    <property type="match status" value="1"/>
</dbReference>